<dbReference type="Pfam" id="PF02562">
    <property type="entry name" value="PhoH"/>
    <property type="match status" value="1"/>
</dbReference>
<dbReference type="Pfam" id="PF13638">
    <property type="entry name" value="PIN_4"/>
    <property type="match status" value="1"/>
</dbReference>
<comment type="similarity">
    <text evidence="3">In the N-terminal section; belongs to the PINc/VapC protein family.</text>
</comment>
<dbReference type="Gene3D" id="3.40.50.300">
    <property type="entry name" value="P-loop containing nucleotide triphosphate hydrolases"/>
    <property type="match status" value="1"/>
</dbReference>
<dbReference type="EMBL" id="PHAH01000001">
    <property type="protein sequence ID" value="PKM89414.1"/>
    <property type="molecule type" value="Genomic_DNA"/>
</dbReference>
<reference evidence="5 6" key="1">
    <citation type="journal article" date="2017" name="ISME J.">
        <title>Potential for microbial H2 and metal transformations associated with novel bacteria and archaea in deep terrestrial subsurface sediments.</title>
        <authorList>
            <person name="Hernsdorf A.W."/>
            <person name="Amano Y."/>
            <person name="Miyakawa K."/>
            <person name="Ise K."/>
            <person name="Suzuki Y."/>
            <person name="Anantharaman K."/>
            <person name="Probst A."/>
            <person name="Burstein D."/>
            <person name="Thomas B.C."/>
            <person name="Banfield J.F."/>
        </authorList>
    </citation>
    <scope>NUCLEOTIDE SEQUENCE [LARGE SCALE GENOMIC DNA]</scope>
    <source>
        <strain evidence="5">HGW-Falkowbacteria-2</strain>
    </source>
</reference>
<dbReference type="InterPro" id="IPR002716">
    <property type="entry name" value="PIN_dom"/>
</dbReference>
<dbReference type="PANTHER" id="PTHR30473:SF2">
    <property type="entry name" value="PIN DOMAIN-CONTAINING PROTEIN"/>
    <property type="match status" value="1"/>
</dbReference>
<dbReference type="InterPro" id="IPR003714">
    <property type="entry name" value="PhoH"/>
</dbReference>
<dbReference type="SUPFAM" id="SSF52540">
    <property type="entry name" value="P-loop containing nucleoside triphosphate hydrolases"/>
    <property type="match status" value="1"/>
</dbReference>
<accession>A0A2N2E3W7</accession>
<evidence type="ECO:0000313" key="6">
    <source>
        <dbReference type="Proteomes" id="UP000233325"/>
    </source>
</evidence>
<dbReference type="SUPFAM" id="SSF88723">
    <property type="entry name" value="PIN domain-like"/>
    <property type="match status" value="1"/>
</dbReference>
<dbReference type="PANTHER" id="PTHR30473">
    <property type="entry name" value="PROTEIN PHOH"/>
    <property type="match status" value="1"/>
</dbReference>
<sequence length="510" mass="56920">MYQNQQKAKQLPPKKVNLKTKVVANKQVQLSAKPGQSLSFKEVESRRGKNVIIVDTNVLIESVDRAIPDLQKGGNLLVIPYQVLIELDGLKKKYDTSEEAQRAIKAIHALQTANKGNLIIEKEQRKLKYLDMTIADHRILATVNYVLLNRKLANSPYMGYDKIKLITNDINMQIFAKEVGLDSSLIVEPYKSDQVKLPKNQMQLKKFKIKSADILFDKETEQSYYLIKSRDKLPKNDAVLILTEEDGYKKPQFAAVPEGDRLIFLKNTFNILGIKPLSKKGTTNWEQIIAVHYVLDPKKDLVILQGGAGTGKTLIALLAGIEGIAQGRYDQIIIVRSVVGPPDEDMGYQAGDMNNKASHWMVPIFQNISLINTRSTNRKKDGKQTATQSSPGNGIVTVGNEGMKLLENLKIYFQSIQHIRGTTPRRALVIVEEAQNLNRAKIKTIITRAGSGTKVILTGDLSQIDNPRISRESSGLAHAIAKMRNYPIVHVQTLNQSVRSQLAELAANVL</sequence>
<name>A0A2N2E3W7_9BACT</name>
<evidence type="ECO:0000259" key="4">
    <source>
        <dbReference type="SMART" id="SM00670"/>
    </source>
</evidence>
<evidence type="ECO:0000256" key="3">
    <source>
        <dbReference type="ARBA" id="ARBA00046345"/>
    </source>
</evidence>
<evidence type="ECO:0000313" key="5">
    <source>
        <dbReference type="EMBL" id="PKM89414.1"/>
    </source>
</evidence>
<evidence type="ECO:0000256" key="2">
    <source>
        <dbReference type="ARBA" id="ARBA00022840"/>
    </source>
</evidence>
<dbReference type="InterPro" id="IPR029060">
    <property type="entry name" value="PIN-like_dom_sf"/>
</dbReference>
<dbReference type="SMART" id="SM00670">
    <property type="entry name" value="PINc"/>
    <property type="match status" value="1"/>
</dbReference>
<feature type="domain" description="PIN" evidence="4">
    <location>
        <begin position="50"/>
        <end position="174"/>
    </location>
</feature>
<protein>
    <recommendedName>
        <fullName evidence="4">PIN domain-containing protein</fullName>
    </recommendedName>
</protein>
<dbReference type="GO" id="GO:0005829">
    <property type="term" value="C:cytosol"/>
    <property type="evidence" value="ECO:0007669"/>
    <property type="project" value="TreeGrafter"/>
</dbReference>
<dbReference type="InterPro" id="IPR027417">
    <property type="entry name" value="P-loop_NTPase"/>
</dbReference>
<gene>
    <name evidence="5" type="ORF">CVU83_00130</name>
</gene>
<evidence type="ECO:0000256" key="1">
    <source>
        <dbReference type="ARBA" id="ARBA00022741"/>
    </source>
</evidence>
<proteinExistence type="inferred from homology"/>
<dbReference type="GO" id="GO:0005524">
    <property type="term" value="F:ATP binding"/>
    <property type="evidence" value="ECO:0007669"/>
    <property type="project" value="UniProtKB-KW"/>
</dbReference>
<keyword evidence="1" id="KW-0547">Nucleotide-binding</keyword>
<dbReference type="Proteomes" id="UP000233325">
    <property type="component" value="Unassembled WGS sequence"/>
</dbReference>
<keyword evidence="2" id="KW-0067">ATP-binding</keyword>
<dbReference type="Gene3D" id="3.40.50.1010">
    <property type="entry name" value="5'-nuclease"/>
    <property type="match status" value="1"/>
</dbReference>
<dbReference type="InterPro" id="IPR051451">
    <property type="entry name" value="PhoH2-like"/>
</dbReference>
<organism evidence="5 6">
    <name type="scientific">Candidatus Falkowbacteria bacterium HGW-Falkowbacteria-2</name>
    <dbReference type="NCBI Taxonomy" id="2013769"/>
    <lineage>
        <taxon>Bacteria</taxon>
        <taxon>Candidatus Falkowiibacteriota</taxon>
    </lineage>
</organism>
<comment type="caution">
    <text evidence="5">The sequence shown here is derived from an EMBL/GenBank/DDBJ whole genome shotgun (WGS) entry which is preliminary data.</text>
</comment>
<dbReference type="AlphaFoldDB" id="A0A2N2E3W7"/>